<dbReference type="Gene3D" id="3.30.70.270">
    <property type="match status" value="1"/>
</dbReference>
<feature type="region of interest" description="Disordered" evidence="1">
    <location>
        <begin position="351"/>
        <end position="403"/>
    </location>
</feature>
<reference evidence="4 5" key="1">
    <citation type="submission" date="2024-06" db="EMBL/GenBank/DDBJ databases">
        <title>Draft genome sequence of Geodermatophilus badlandi, a novel member of the Geodermatophilaceae isolated from badland sedimentary rocks in the Red desert, Wyoming, USA.</title>
        <authorList>
            <person name="Ben Tekaya S."/>
            <person name="Nouioui I."/>
            <person name="Flores G.M."/>
            <person name="Shaal M.N."/>
            <person name="Bredoire F."/>
            <person name="Basile F."/>
            <person name="Van Diepen L."/>
            <person name="Ward N.L."/>
        </authorList>
    </citation>
    <scope>NUCLEOTIDE SEQUENCE [LARGE SCALE GENOMIC DNA]</scope>
    <source>
        <strain evidence="4 5">WL48A</strain>
    </source>
</reference>
<dbReference type="SUPFAM" id="SSF55073">
    <property type="entry name" value="Nucleotide cyclase"/>
    <property type="match status" value="1"/>
</dbReference>
<accession>A0ABV3XB10</accession>
<dbReference type="EC" id="2.7.7.65" evidence="4"/>
<dbReference type="Proteomes" id="UP001560045">
    <property type="component" value="Unassembled WGS sequence"/>
</dbReference>
<gene>
    <name evidence="4" type="ORF">ABQ292_04985</name>
</gene>
<evidence type="ECO:0000313" key="5">
    <source>
        <dbReference type="Proteomes" id="UP001560045"/>
    </source>
</evidence>
<dbReference type="PANTHER" id="PTHR45138">
    <property type="entry name" value="REGULATORY COMPONENTS OF SENSORY TRANSDUCTION SYSTEM"/>
    <property type="match status" value="1"/>
</dbReference>
<feature type="transmembrane region" description="Helical" evidence="2">
    <location>
        <begin position="28"/>
        <end position="49"/>
    </location>
</feature>
<dbReference type="Pfam" id="PF00990">
    <property type="entry name" value="GGDEF"/>
    <property type="match status" value="1"/>
</dbReference>
<proteinExistence type="predicted"/>
<dbReference type="RefSeq" id="WP_369203852.1">
    <property type="nucleotide sequence ID" value="NZ_JBFNXQ010000009.1"/>
</dbReference>
<feature type="domain" description="GGDEF" evidence="3">
    <location>
        <begin position="225"/>
        <end position="360"/>
    </location>
</feature>
<evidence type="ECO:0000256" key="1">
    <source>
        <dbReference type="SAM" id="MobiDB-lite"/>
    </source>
</evidence>
<feature type="compositionally biased region" description="Basic and acidic residues" evidence="1">
    <location>
        <begin position="351"/>
        <end position="360"/>
    </location>
</feature>
<dbReference type="InterPro" id="IPR050469">
    <property type="entry name" value="Diguanylate_Cyclase"/>
</dbReference>
<dbReference type="NCBIfam" id="TIGR00254">
    <property type="entry name" value="GGDEF"/>
    <property type="match status" value="1"/>
</dbReference>
<keyword evidence="4" id="KW-0548">Nucleotidyltransferase</keyword>
<keyword evidence="2" id="KW-0472">Membrane</keyword>
<evidence type="ECO:0000313" key="4">
    <source>
        <dbReference type="EMBL" id="MEX5717722.1"/>
    </source>
</evidence>
<dbReference type="InterPro" id="IPR000160">
    <property type="entry name" value="GGDEF_dom"/>
</dbReference>
<dbReference type="PANTHER" id="PTHR45138:SF9">
    <property type="entry name" value="DIGUANYLATE CYCLASE DGCM-RELATED"/>
    <property type="match status" value="1"/>
</dbReference>
<name>A0ABV3XB10_9ACTN</name>
<organism evidence="4 5">
    <name type="scientific">Geodermatophilus maliterrae</name>
    <dbReference type="NCBI Taxonomy" id="3162531"/>
    <lineage>
        <taxon>Bacteria</taxon>
        <taxon>Bacillati</taxon>
        <taxon>Actinomycetota</taxon>
        <taxon>Actinomycetes</taxon>
        <taxon>Geodermatophilales</taxon>
        <taxon>Geodermatophilaceae</taxon>
        <taxon>Geodermatophilus</taxon>
    </lineage>
</organism>
<keyword evidence="4" id="KW-0808">Transferase</keyword>
<dbReference type="InterPro" id="IPR043128">
    <property type="entry name" value="Rev_trsase/Diguanyl_cyclase"/>
</dbReference>
<dbReference type="SMART" id="SM00267">
    <property type="entry name" value="GGDEF"/>
    <property type="match status" value="1"/>
</dbReference>
<comment type="caution">
    <text evidence="4">The sequence shown here is derived from an EMBL/GenBank/DDBJ whole genome shotgun (WGS) entry which is preliminary data.</text>
</comment>
<dbReference type="CDD" id="cd01949">
    <property type="entry name" value="GGDEF"/>
    <property type="match status" value="1"/>
</dbReference>
<feature type="transmembrane region" description="Helical" evidence="2">
    <location>
        <begin position="85"/>
        <end position="106"/>
    </location>
</feature>
<protein>
    <submittedName>
        <fullName evidence="4">Diguanylate cyclase</fullName>
        <ecNumber evidence="4">2.7.7.65</ecNumber>
    </submittedName>
</protein>
<sequence>MSPARPPGPDGPASALNVPGTGGPEHRVAALTLAVLLVVGGAMGLVNLAIDGVVRDGVMRWTYGATMVACLLAAVPLVVRPRVGRWQTFGLVLLGDLIYVVVALCIEDPVRYATPLMLLFSSFVAAWFLEPWMLVVNMVATPVAVWIALGGSYPDVLSLAVQVGVHAGMLDLASAAVFLLRRRVERLLAATEALSQRDPLTGLANRRHLVDQAPRTWRQARREGVRVAAMVLDLDHFKQVNDVHGHAAGDAVLRAVATALSDTVRPSDLLARIGGEELVVLGLVGDPSEASRLAERLRSAVADSRSAHGHAVTASIGVALTSPVDGEDATDALWRLVDRADAAMYEAKEAGRDRVADFRPPRPRGTPAAEHLPSGQGGAARGRLDPPTVPGSAGARPSPRDPA</sequence>
<evidence type="ECO:0000256" key="2">
    <source>
        <dbReference type="SAM" id="Phobius"/>
    </source>
</evidence>
<evidence type="ECO:0000259" key="3">
    <source>
        <dbReference type="PROSITE" id="PS50887"/>
    </source>
</evidence>
<dbReference type="EMBL" id="JBFNXQ010000009">
    <property type="protein sequence ID" value="MEX5717722.1"/>
    <property type="molecule type" value="Genomic_DNA"/>
</dbReference>
<feature type="transmembrane region" description="Helical" evidence="2">
    <location>
        <begin position="118"/>
        <end position="147"/>
    </location>
</feature>
<keyword evidence="5" id="KW-1185">Reference proteome</keyword>
<feature type="transmembrane region" description="Helical" evidence="2">
    <location>
        <begin position="159"/>
        <end position="180"/>
    </location>
</feature>
<feature type="transmembrane region" description="Helical" evidence="2">
    <location>
        <begin position="61"/>
        <end position="79"/>
    </location>
</feature>
<keyword evidence="2" id="KW-0812">Transmembrane</keyword>
<keyword evidence="2" id="KW-1133">Transmembrane helix</keyword>
<dbReference type="PROSITE" id="PS50887">
    <property type="entry name" value="GGDEF"/>
    <property type="match status" value="1"/>
</dbReference>
<dbReference type="InterPro" id="IPR029787">
    <property type="entry name" value="Nucleotide_cyclase"/>
</dbReference>
<dbReference type="GO" id="GO:0052621">
    <property type="term" value="F:diguanylate cyclase activity"/>
    <property type="evidence" value="ECO:0007669"/>
    <property type="project" value="UniProtKB-EC"/>
</dbReference>